<keyword evidence="5" id="KW-1185">Reference proteome</keyword>
<dbReference type="Pfam" id="PF00583">
    <property type="entry name" value="Acetyltransf_1"/>
    <property type="match status" value="1"/>
</dbReference>
<evidence type="ECO:0000259" key="3">
    <source>
        <dbReference type="PROSITE" id="PS51186"/>
    </source>
</evidence>
<organism evidence="4 5">
    <name type="scientific">Streptomyces roseoviridis</name>
    <dbReference type="NCBI Taxonomy" id="67361"/>
    <lineage>
        <taxon>Bacteria</taxon>
        <taxon>Bacillati</taxon>
        <taxon>Actinomycetota</taxon>
        <taxon>Actinomycetes</taxon>
        <taxon>Kitasatosporales</taxon>
        <taxon>Streptomycetaceae</taxon>
        <taxon>Streptomyces</taxon>
    </lineage>
</organism>
<dbReference type="InterPro" id="IPR016181">
    <property type="entry name" value="Acyl_CoA_acyltransferase"/>
</dbReference>
<dbReference type="RefSeq" id="WP_345488843.1">
    <property type="nucleotide sequence ID" value="NZ_BAAAWU010000001.1"/>
</dbReference>
<keyword evidence="2" id="KW-0012">Acyltransferase</keyword>
<dbReference type="InterPro" id="IPR050832">
    <property type="entry name" value="Bact_Acetyltransf"/>
</dbReference>
<proteinExistence type="predicted"/>
<evidence type="ECO:0000256" key="2">
    <source>
        <dbReference type="ARBA" id="ARBA00023315"/>
    </source>
</evidence>
<evidence type="ECO:0000256" key="1">
    <source>
        <dbReference type="ARBA" id="ARBA00022679"/>
    </source>
</evidence>
<evidence type="ECO:0000313" key="4">
    <source>
        <dbReference type="EMBL" id="MFB9554933.1"/>
    </source>
</evidence>
<dbReference type="PANTHER" id="PTHR43877">
    <property type="entry name" value="AMINOALKYLPHOSPHONATE N-ACETYLTRANSFERASE-RELATED-RELATED"/>
    <property type="match status" value="1"/>
</dbReference>
<dbReference type="PROSITE" id="PS51186">
    <property type="entry name" value="GNAT"/>
    <property type="match status" value="1"/>
</dbReference>
<reference evidence="4 5" key="1">
    <citation type="submission" date="2024-09" db="EMBL/GenBank/DDBJ databases">
        <authorList>
            <person name="Sun Q."/>
            <person name="Mori K."/>
        </authorList>
    </citation>
    <scope>NUCLEOTIDE SEQUENCE [LARGE SCALE GENOMIC DNA]</scope>
    <source>
        <strain evidence="4 5">JCM 4414</strain>
    </source>
</reference>
<protein>
    <submittedName>
        <fullName evidence="4">GNAT family N-acetyltransferase</fullName>
    </submittedName>
</protein>
<sequence>MPVSRPARWHFTQDPDAFRRVAGRCAEREAARNTLLLTQLDVPGVRGWWGGPDGPDGEGAGLCQVVGEPGVLLLGAMPVDAARELAGRLPGEGRVSTVRGETGAVEAYADACGREVVGTRRMRLFRLGELTPPAPAPPGRDRLARPEDLRGALAWMREFARDIGEEPDADYTPNVEARIAEGRLRFWEVDGEPVAMASVSRLVAGQVRVSPVYTPPAHRARGYGGAVTAAVSRSALTAGAAEVLLFTDLANPTSNALYRRLGYRPLADHTAVELGPP</sequence>
<dbReference type="PANTHER" id="PTHR43877:SF2">
    <property type="entry name" value="AMINOALKYLPHOSPHONATE N-ACETYLTRANSFERASE-RELATED"/>
    <property type="match status" value="1"/>
</dbReference>
<dbReference type="InterPro" id="IPR000182">
    <property type="entry name" value="GNAT_dom"/>
</dbReference>
<dbReference type="CDD" id="cd04301">
    <property type="entry name" value="NAT_SF"/>
    <property type="match status" value="1"/>
</dbReference>
<accession>A0ABV5QQ15</accession>
<comment type="caution">
    <text evidence="4">The sequence shown here is derived from an EMBL/GenBank/DDBJ whole genome shotgun (WGS) entry which is preliminary data.</text>
</comment>
<dbReference type="SUPFAM" id="SSF55729">
    <property type="entry name" value="Acyl-CoA N-acyltransferases (Nat)"/>
    <property type="match status" value="1"/>
</dbReference>
<feature type="domain" description="N-acetyltransferase" evidence="3">
    <location>
        <begin position="139"/>
        <end position="277"/>
    </location>
</feature>
<evidence type="ECO:0000313" key="5">
    <source>
        <dbReference type="Proteomes" id="UP001589716"/>
    </source>
</evidence>
<keyword evidence="1" id="KW-0808">Transferase</keyword>
<dbReference type="Proteomes" id="UP001589716">
    <property type="component" value="Unassembled WGS sequence"/>
</dbReference>
<dbReference type="Gene3D" id="3.40.630.30">
    <property type="match status" value="1"/>
</dbReference>
<dbReference type="EMBL" id="JBHMCT010000008">
    <property type="protein sequence ID" value="MFB9554933.1"/>
    <property type="molecule type" value="Genomic_DNA"/>
</dbReference>
<name>A0ABV5QQ15_9ACTN</name>
<gene>
    <name evidence="4" type="ORF">ACFFTP_12095</name>
</gene>